<protein>
    <submittedName>
        <fullName evidence="3">MobA-like NTP transferase domain-containing protein</fullName>
    </submittedName>
</protein>
<dbReference type="AlphaFoldDB" id="A0A1I5VYX6"/>
<dbReference type="Proteomes" id="UP000198577">
    <property type="component" value="Unassembled WGS sequence"/>
</dbReference>
<keyword evidence="4" id="KW-1185">Reference proteome</keyword>
<feature type="domain" description="MobA-like NTP transferase" evidence="2">
    <location>
        <begin position="3"/>
        <end position="133"/>
    </location>
</feature>
<dbReference type="InterPro" id="IPR025877">
    <property type="entry name" value="MobA-like_NTP_Trfase"/>
</dbReference>
<dbReference type="OrthoDB" id="159246at2"/>
<dbReference type="SUPFAM" id="SSF53448">
    <property type="entry name" value="Nucleotide-diphospho-sugar transferases"/>
    <property type="match status" value="1"/>
</dbReference>
<dbReference type="Gene3D" id="3.90.550.10">
    <property type="entry name" value="Spore Coat Polysaccharide Biosynthesis Protein SpsA, Chain A"/>
    <property type="match status" value="1"/>
</dbReference>
<dbReference type="STRING" id="937334.SAMN05444406_11329"/>
<evidence type="ECO:0000256" key="1">
    <source>
        <dbReference type="ARBA" id="ARBA00022679"/>
    </source>
</evidence>
<evidence type="ECO:0000313" key="3">
    <source>
        <dbReference type="EMBL" id="SFQ12547.1"/>
    </source>
</evidence>
<dbReference type="PANTHER" id="PTHR19136:SF81">
    <property type="entry name" value="MOLYBDENUM COFACTOR GUANYLYLTRANSFERASE"/>
    <property type="match status" value="1"/>
</dbReference>
<dbReference type="GO" id="GO:0016779">
    <property type="term" value="F:nucleotidyltransferase activity"/>
    <property type="evidence" value="ECO:0007669"/>
    <property type="project" value="TreeGrafter"/>
</dbReference>
<gene>
    <name evidence="3" type="ORF">SAMN05444406_11329</name>
</gene>
<dbReference type="EMBL" id="FOXR01000013">
    <property type="protein sequence ID" value="SFQ12547.1"/>
    <property type="molecule type" value="Genomic_DNA"/>
</dbReference>
<sequence length="247" mass="27631">MNAVILAGDNQADLARINVTNKALLSICGRPMIEYVVDALRCSSSVDGISIVGPVDPLKDCLGSRVDYYFEDTGSFFENLEAAMQPFKNDKRVIIVSSDIPLLTSEVVDDFVNRCITTDADLCYPIVEKSLNESLYPGFKRTYVRLKEGTFTGGNIFYINPAIFERCRDFAALLIENRKTPWEIARILGLDLLTLLTLGRLSISKVEQRFFELLGIKAVAIISPFPQLANDVDKPSDIEMVEKYLSR</sequence>
<keyword evidence="1 3" id="KW-0808">Transferase</keyword>
<reference evidence="3 4" key="1">
    <citation type="submission" date="2016-10" db="EMBL/GenBank/DDBJ databases">
        <authorList>
            <person name="de Groot N.N."/>
        </authorList>
    </citation>
    <scope>NUCLEOTIDE SEQUENCE [LARGE SCALE GENOMIC DNA]</scope>
    <source>
        <strain evidence="3 4">DSM 20678</strain>
    </source>
</reference>
<accession>A0A1I5VYX6</accession>
<proteinExistence type="predicted"/>
<dbReference type="RefSeq" id="WP_092282335.1">
    <property type="nucleotide sequence ID" value="NZ_FOXR01000013.1"/>
</dbReference>
<dbReference type="InterPro" id="IPR029044">
    <property type="entry name" value="Nucleotide-diphossugar_trans"/>
</dbReference>
<evidence type="ECO:0000313" key="4">
    <source>
        <dbReference type="Proteomes" id="UP000198577"/>
    </source>
</evidence>
<dbReference type="Pfam" id="PF12804">
    <property type="entry name" value="NTP_transf_3"/>
    <property type="match status" value="1"/>
</dbReference>
<name>A0A1I5VYX6_9FIRM</name>
<organism evidence="3 4">
    <name type="scientific">Caldicoprobacter faecalis</name>
    <dbReference type="NCBI Taxonomy" id="937334"/>
    <lineage>
        <taxon>Bacteria</taxon>
        <taxon>Bacillati</taxon>
        <taxon>Bacillota</taxon>
        <taxon>Clostridia</taxon>
        <taxon>Caldicoprobacterales</taxon>
        <taxon>Caldicoprobacteraceae</taxon>
        <taxon>Caldicoprobacter</taxon>
    </lineage>
</organism>
<dbReference type="PANTHER" id="PTHR19136">
    <property type="entry name" value="MOLYBDENUM COFACTOR GUANYLYLTRANSFERASE"/>
    <property type="match status" value="1"/>
</dbReference>
<evidence type="ECO:0000259" key="2">
    <source>
        <dbReference type="Pfam" id="PF12804"/>
    </source>
</evidence>